<dbReference type="PANTHER" id="PTHR34698">
    <property type="entry name" value="5-OXOPROLINASE SUBUNIT B"/>
    <property type="match status" value="1"/>
</dbReference>
<evidence type="ECO:0000313" key="5">
    <source>
        <dbReference type="EMBL" id="MFD0920810.1"/>
    </source>
</evidence>
<dbReference type="InterPro" id="IPR003833">
    <property type="entry name" value="CT_C_D"/>
</dbReference>
<dbReference type="Gene3D" id="3.30.1360.40">
    <property type="match status" value="1"/>
</dbReference>
<keyword evidence="3" id="KW-0067">ATP-binding</keyword>
<comment type="caution">
    <text evidence="5">The sequence shown here is derived from an EMBL/GenBank/DDBJ whole genome shotgun (WGS) entry which is preliminary data.</text>
</comment>
<protein>
    <submittedName>
        <fullName evidence="5">Allophanate hydrolase subunit 1</fullName>
    </submittedName>
</protein>
<keyword evidence="1" id="KW-0547">Nucleotide-binding</keyword>
<keyword evidence="6" id="KW-1185">Reference proteome</keyword>
<organism evidence="5 6">
    <name type="scientific">Saccharopolyspora rosea</name>
    <dbReference type="NCBI Taxonomy" id="524884"/>
    <lineage>
        <taxon>Bacteria</taxon>
        <taxon>Bacillati</taxon>
        <taxon>Actinomycetota</taxon>
        <taxon>Actinomycetes</taxon>
        <taxon>Pseudonocardiales</taxon>
        <taxon>Pseudonocardiaceae</taxon>
        <taxon>Saccharopolyspora</taxon>
    </lineage>
</organism>
<gene>
    <name evidence="5" type="ORF">ACFQ16_13735</name>
</gene>
<feature type="domain" description="Carboxyltransferase" evidence="4">
    <location>
        <begin position="18"/>
        <end position="251"/>
    </location>
</feature>
<dbReference type="PANTHER" id="PTHR34698:SF2">
    <property type="entry name" value="5-OXOPROLINASE SUBUNIT B"/>
    <property type="match status" value="1"/>
</dbReference>
<evidence type="ECO:0000256" key="3">
    <source>
        <dbReference type="ARBA" id="ARBA00022840"/>
    </source>
</evidence>
<evidence type="ECO:0000259" key="4">
    <source>
        <dbReference type="SMART" id="SM00796"/>
    </source>
</evidence>
<dbReference type="InterPro" id="IPR010016">
    <property type="entry name" value="PxpB"/>
</dbReference>
<dbReference type="Pfam" id="PF02682">
    <property type="entry name" value="CT_C_D"/>
    <property type="match status" value="1"/>
</dbReference>
<dbReference type="SMART" id="SM00796">
    <property type="entry name" value="AHS1"/>
    <property type="match status" value="1"/>
</dbReference>
<reference evidence="6" key="1">
    <citation type="journal article" date="2019" name="Int. J. Syst. Evol. Microbiol.">
        <title>The Global Catalogue of Microorganisms (GCM) 10K type strain sequencing project: providing services to taxonomists for standard genome sequencing and annotation.</title>
        <authorList>
            <consortium name="The Broad Institute Genomics Platform"/>
            <consortium name="The Broad Institute Genome Sequencing Center for Infectious Disease"/>
            <person name="Wu L."/>
            <person name="Ma J."/>
        </authorList>
    </citation>
    <scope>NUCLEOTIDE SEQUENCE [LARGE SCALE GENOMIC DNA]</scope>
    <source>
        <strain evidence="6">CCUG 56401</strain>
    </source>
</reference>
<dbReference type="SUPFAM" id="SSF160467">
    <property type="entry name" value="PH0987 N-terminal domain-like"/>
    <property type="match status" value="1"/>
</dbReference>
<dbReference type="GO" id="GO:0016787">
    <property type="term" value="F:hydrolase activity"/>
    <property type="evidence" value="ECO:0007669"/>
    <property type="project" value="UniProtKB-KW"/>
</dbReference>
<evidence type="ECO:0000313" key="6">
    <source>
        <dbReference type="Proteomes" id="UP001597018"/>
    </source>
</evidence>
<dbReference type="SUPFAM" id="SSF50891">
    <property type="entry name" value="Cyclophilin-like"/>
    <property type="match status" value="1"/>
</dbReference>
<accession>A0ABW3FVA2</accession>
<dbReference type="EMBL" id="JBHTIW010000008">
    <property type="protein sequence ID" value="MFD0920810.1"/>
    <property type="molecule type" value="Genomic_DNA"/>
</dbReference>
<proteinExistence type="predicted"/>
<dbReference type="Gene3D" id="2.40.100.10">
    <property type="entry name" value="Cyclophilin-like"/>
    <property type="match status" value="1"/>
</dbReference>
<evidence type="ECO:0000256" key="1">
    <source>
        <dbReference type="ARBA" id="ARBA00022741"/>
    </source>
</evidence>
<sequence length="301" mass="32992">MSATVLGRVEADGERPAITYRQAGDRAVLVEYGESDVDLRVNFFVLGVLGALLAEPPDGLVEAAPGFRSIVVGFDPARTTRRALLDALDDVHARQPAVSSLVLPGRRITLPIAFDDSASREAVARYTATIRRDAPNTRGGSNIDYIVERSGLSDPEELFAAVTATSWWTAFIGFFPGLPFLFPLRARQRLFAPKYNPTRAWTAEGAVGIGGRCVAIFPVESPGSFQLFGRTVPVYDPHGRHDIFHDDPFLVRPGDQVRFTRVSEEELLAARRDVFDNRYEYQVDDVAFSVADHLAADAGSP</sequence>
<keyword evidence="2 5" id="KW-0378">Hydrolase</keyword>
<dbReference type="RefSeq" id="WP_263246935.1">
    <property type="nucleotide sequence ID" value="NZ_BAABLT010000006.1"/>
</dbReference>
<name>A0ABW3FVA2_9PSEU</name>
<dbReference type="Proteomes" id="UP001597018">
    <property type="component" value="Unassembled WGS sequence"/>
</dbReference>
<evidence type="ECO:0000256" key="2">
    <source>
        <dbReference type="ARBA" id="ARBA00022801"/>
    </source>
</evidence>
<dbReference type="InterPro" id="IPR029000">
    <property type="entry name" value="Cyclophilin-like_dom_sf"/>
</dbReference>